<feature type="domain" description="MoaB/Mog" evidence="10">
    <location>
        <begin position="191"/>
        <end position="328"/>
    </location>
</feature>
<keyword evidence="12" id="KW-1185">Reference proteome</keyword>
<accession>A0A9D2WMC5</accession>
<dbReference type="Gene3D" id="2.170.190.11">
    <property type="entry name" value="Molybdopterin biosynthesis moea protein, domain 3"/>
    <property type="match status" value="1"/>
</dbReference>
<dbReference type="SUPFAM" id="SSF53218">
    <property type="entry name" value="Molybdenum cofactor biosynthesis proteins"/>
    <property type="match status" value="1"/>
</dbReference>
<comment type="cofactor">
    <cofactor evidence="9">
        <name>Mg(2+)</name>
        <dbReference type="ChEBI" id="CHEBI:18420"/>
    </cofactor>
</comment>
<keyword evidence="6 9" id="KW-0500">Molybdenum</keyword>
<dbReference type="Gene3D" id="2.40.340.10">
    <property type="entry name" value="MoeA, C-terminal, domain IV"/>
    <property type="match status" value="1"/>
</dbReference>
<dbReference type="GO" id="GO:0046872">
    <property type="term" value="F:metal ion binding"/>
    <property type="evidence" value="ECO:0007669"/>
    <property type="project" value="UniProtKB-UniRule"/>
</dbReference>
<dbReference type="GO" id="GO:0005829">
    <property type="term" value="C:cytosol"/>
    <property type="evidence" value="ECO:0007669"/>
    <property type="project" value="TreeGrafter"/>
</dbReference>
<comment type="function">
    <text evidence="1 9">Catalyzes the insertion of molybdate into adenylated molybdopterin with the concomitant release of AMP.</text>
</comment>
<dbReference type="EC" id="2.10.1.1" evidence="4 9"/>
<dbReference type="InterPro" id="IPR024370">
    <property type="entry name" value="PBP_domain"/>
</dbReference>
<dbReference type="SUPFAM" id="SSF63867">
    <property type="entry name" value="MoeA C-terminal domain-like"/>
    <property type="match status" value="1"/>
</dbReference>
<keyword evidence="9 11" id="KW-0808">Transferase</keyword>
<dbReference type="Gene3D" id="3.40.980.10">
    <property type="entry name" value="MoaB/Mog-like domain"/>
    <property type="match status" value="1"/>
</dbReference>
<dbReference type="SUPFAM" id="SSF53850">
    <property type="entry name" value="Periplasmic binding protein-like II"/>
    <property type="match status" value="1"/>
</dbReference>
<evidence type="ECO:0000259" key="10">
    <source>
        <dbReference type="SMART" id="SM00852"/>
    </source>
</evidence>
<evidence type="ECO:0000256" key="5">
    <source>
        <dbReference type="ARBA" id="ARBA00021108"/>
    </source>
</evidence>
<evidence type="ECO:0000313" key="11">
    <source>
        <dbReference type="EMBL" id="KAF1083843.1"/>
    </source>
</evidence>
<sequence length="654" mass="70239">MDGLYGERSETMKRDVYLDDKPLEEALAEYLDYLAGLGALSPGPSELIAVDEAAAGRVTASPVYARNSSPHYHASAVDGVAVQASITFGASDATPKRLTLGTHIAVVDTGDPLPPECDAVIMIEDVHFIDENVFEITSGVVPWQHVRVIGEDVVATEMIVPANHRLRPVDLGGILAGGLTEIAVHPRPRVVILPTGTELVQPGVPLKPGDIIEYNTRVLGAMVAEWGGIPQRQEITIDDYQALKSRLQEAVANFDMVLINAGSSAGREDFTAELIGELGRVLTHGVAIKPAKPVILGEIAGKPVVGIPGYSVSAVVAAEQFVRPIIYSKLGAVSPAREKASAIVSRKIVSPMGTEEFVRVKMGQVGDKIIATAISRGAGVIMSLVRADGMLRVPRLSEGFNAGESVTVELMRPLQEIRETTVIIGSHDITLDVLANHLRQKYPVATLSSANVGSLGGLGALKRGEAHCAGIHLLDEKTGDYNVSYIKRLLPGQPVVLVNLVYREQGLIVAPGNPHNIRGVEDLAERGLSYINRQRGAGTRILFDYKIKENNINPDDIKGYEHEEYTHMAVAAAVASGSAAAGMGIRAAALALELDFVPVVEERYDLCIPAAFYDTPYIQRLLEVMAEPAFQREVEALGGYNLRDCGKILYDNRV</sequence>
<evidence type="ECO:0000256" key="4">
    <source>
        <dbReference type="ARBA" id="ARBA00013269"/>
    </source>
</evidence>
<comment type="pathway">
    <text evidence="2 9">Cofactor biosynthesis; molybdopterin biosynthesis.</text>
</comment>
<dbReference type="InterPro" id="IPR036688">
    <property type="entry name" value="MoeA_C_domain_IV_sf"/>
</dbReference>
<dbReference type="PANTHER" id="PTHR10192:SF16">
    <property type="entry name" value="MOLYBDOPTERIN MOLYBDENUMTRANSFERASE"/>
    <property type="match status" value="1"/>
</dbReference>
<dbReference type="EMBL" id="LSRS01000009">
    <property type="protein sequence ID" value="KAF1083843.1"/>
    <property type="molecule type" value="Genomic_DNA"/>
</dbReference>
<dbReference type="InterPro" id="IPR036425">
    <property type="entry name" value="MoaB/Mog-like_dom_sf"/>
</dbReference>
<dbReference type="Pfam" id="PF12727">
    <property type="entry name" value="PBP_like"/>
    <property type="match status" value="1"/>
</dbReference>
<evidence type="ECO:0000256" key="9">
    <source>
        <dbReference type="RuleBase" id="RU365090"/>
    </source>
</evidence>
<dbReference type="Pfam" id="PF03454">
    <property type="entry name" value="MoeA_C"/>
    <property type="match status" value="1"/>
</dbReference>
<dbReference type="Pfam" id="PF03453">
    <property type="entry name" value="MoeA_N"/>
    <property type="match status" value="1"/>
</dbReference>
<dbReference type="SMART" id="SM00852">
    <property type="entry name" value="MoCF_biosynth"/>
    <property type="match status" value="1"/>
</dbReference>
<organism evidence="11 12">
    <name type="scientific">Sporotomaculum syntrophicum</name>
    <dbReference type="NCBI Taxonomy" id="182264"/>
    <lineage>
        <taxon>Bacteria</taxon>
        <taxon>Bacillati</taxon>
        <taxon>Bacillota</taxon>
        <taxon>Clostridia</taxon>
        <taxon>Eubacteriales</taxon>
        <taxon>Desulfallaceae</taxon>
        <taxon>Sporotomaculum</taxon>
    </lineage>
</organism>
<dbReference type="PANTHER" id="PTHR10192">
    <property type="entry name" value="MOLYBDOPTERIN BIOSYNTHESIS PROTEIN"/>
    <property type="match status" value="1"/>
</dbReference>
<evidence type="ECO:0000256" key="8">
    <source>
        <dbReference type="ARBA" id="ARBA00047317"/>
    </source>
</evidence>
<dbReference type="Gene3D" id="3.90.105.10">
    <property type="entry name" value="Molybdopterin biosynthesis moea protein, domain 2"/>
    <property type="match status" value="1"/>
</dbReference>
<dbReference type="GO" id="GO:0006777">
    <property type="term" value="P:Mo-molybdopterin cofactor biosynthetic process"/>
    <property type="evidence" value="ECO:0007669"/>
    <property type="project" value="UniProtKB-UniRule"/>
</dbReference>
<protein>
    <recommendedName>
        <fullName evidence="5 9">Molybdopterin molybdenumtransferase</fullName>
        <ecNumber evidence="4 9">2.10.1.1</ecNumber>
    </recommendedName>
</protein>
<keyword evidence="9" id="KW-0460">Magnesium</keyword>
<evidence type="ECO:0000256" key="1">
    <source>
        <dbReference type="ARBA" id="ARBA00002901"/>
    </source>
</evidence>
<keyword evidence="9" id="KW-0479">Metal-binding</keyword>
<gene>
    <name evidence="11" type="primary">moeA_5</name>
    <name evidence="11" type="ORF">SPSYN_02999</name>
</gene>
<evidence type="ECO:0000256" key="3">
    <source>
        <dbReference type="ARBA" id="ARBA00010763"/>
    </source>
</evidence>
<dbReference type="InterPro" id="IPR036135">
    <property type="entry name" value="MoeA_linker/N_sf"/>
</dbReference>
<name>A0A9D2WMC5_9FIRM</name>
<comment type="similarity">
    <text evidence="3 9">Belongs to the MoeA family.</text>
</comment>
<dbReference type="SUPFAM" id="SSF63882">
    <property type="entry name" value="MoeA N-terminal region -like"/>
    <property type="match status" value="1"/>
</dbReference>
<evidence type="ECO:0000256" key="6">
    <source>
        <dbReference type="ARBA" id="ARBA00022505"/>
    </source>
</evidence>
<evidence type="ECO:0000256" key="7">
    <source>
        <dbReference type="ARBA" id="ARBA00023150"/>
    </source>
</evidence>
<reference evidence="11" key="1">
    <citation type="submission" date="2016-02" db="EMBL/GenBank/DDBJ databases">
        <title>Draft Genome Sequence of Sporotomaculum syntrophicum Strain FB, a Syntrophic Benzoate Degrader.</title>
        <authorList>
            <person name="Nobu M.K."/>
            <person name="Narihiro T."/>
            <person name="Qiu Y.-L."/>
            <person name="Ohashi A."/>
            <person name="Liu W.-T."/>
            <person name="Yuji S."/>
        </authorList>
    </citation>
    <scope>NUCLEOTIDE SEQUENCE</scope>
    <source>
        <strain evidence="11">FB</strain>
    </source>
</reference>
<dbReference type="InterPro" id="IPR005111">
    <property type="entry name" value="MoeA_C_domain_IV"/>
</dbReference>
<evidence type="ECO:0000256" key="2">
    <source>
        <dbReference type="ARBA" id="ARBA00005046"/>
    </source>
</evidence>
<dbReference type="InterPro" id="IPR038987">
    <property type="entry name" value="MoeA-like"/>
</dbReference>
<dbReference type="CDD" id="cd00887">
    <property type="entry name" value="MoeA"/>
    <property type="match status" value="1"/>
</dbReference>
<dbReference type="Pfam" id="PF00994">
    <property type="entry name" value="MoCF_biosynth"/>
    <property type="match status" value="1"/>
</dbReference>
<comment type="caution">
    <text evidence="11">The sequence shown here is derived from an EMBL/GenBank/DDBJ whole genome shotgun (WGS) entry which is preliminary data.</text>
</comment>
<comment type="catalytic activity">
    <reaction evidence="8">
        <text>adenylyl-molybdopterin + molybdate = Mo-molybdopterin + AMP + H(+)</text>
        <dbReference type="Rhea" id="RHEA:35047"/>
        <dbReference type="ChEBI" id="CHEBI:15378"/>
        <dbReference type="ChEBI" id="CHEBI:36264"/>
        <dbReference type="ChEBI" id="CHEBI:62727"/>
        <dbReference type="ChEBI" id="CHEBI:71302"/>
        <dbReference type="ChEBI" id="CHEBI:456215"/>
        <dbReference type="EC" id="2.10.1.1"/>
    </reaction>
</comment>
<dbReference type="InterPro" id="IPR005110">
    <property type="entry name" value="MoeA_linker/N"/>
</dbReference>
<dbReference type="GO" id="GO:0061599">
    <property type="term" value="F:molybdopterin molybdotransferase activity"/>
    <property type="evidence" value="ECO:0007669"/>
    <property type="project" value="UniProtKB-UniRule"/>
</dbReference>
<proteinExistence type="inferred from homology"/>
<dbReference type="NCBIfam" id="NF011068">
    <property type="entry name" value="PRK14498.1"/>
    <property type="match status" value="1"/>
</dbReference>
<dbReference type="InterPro" id="IPR001453">
    <property type="entry name" value="MoaB/Mog_dom"/>
</dbReference>
<evidence type="ECO:0000313" key="12">
    <source>
        <dbReference type="Proteomes" id="UP000798488"/>
    </source>
</evidence>
<dbReference type="AlphaFoldDB" id="A0A9D2WMC5"/>
<keyword evidence="7 9" id="KW-0501">Molybdenum cofactor biosynthesis</keyword>
<dbReference type="Proteomes" id="UP000798488">
    <property type="component" value="Unassembled WGS sequence"/>
</dbReference>